<dbReference type="Gene3D" id="1.10.287.1080">
    <property type="entry name" value="MazG-like"/>
    <property type="match status" value="2"/>
</dbReference>
<dbReference type="Pfam" id="PF03819">
    <property type="entry name" value="MazG"/>
    <property type="match status" value="2"/>
</dbReference>
<dbReference type="AlphaFoldDB" id="Q2SL25"/>
<dbReference type="CDD" id="cd11528">
    <property type="entry name" value="NTP-PPase_MazG_Nterm"/>
    <property type="match status" value="1"/>
</dbReference>
<dbReference type="FunFam" id="1.10.287.1080:FF:000001">
    <property type="entry name" value="Nucleoside triphosphate pyrophosphohydrolase"/>
    <property type="match status" value="1"/>
</dbReference>
<dbReference type="HOGENOM" id="CLU_038356_0_1_6"/>
<dbReference type="EC" id="3.6.1.8" evidence="3"/>
<dbReference type="Proteomes" id="UP000000238">
    <property type="component" value="Chromosome"/>
</dbReference>
<evidence type="ECO:0000256" key="4">
    <source>
        <dbReference type="ARBA" id="ARBA00074799"/>
    </source>
</evidence>
<dbReference type="RefSeq" id="WP_011395721.1">
    <property type="nucleotide sequence ID" value="NC_007645.1"/>
</dbReference>
<protein>
    <recommendedName>
        <fullName evidence="4">Nucleoside triphosphate pyrophosphohydrolase</fullName>
        <ecNumber evidence="3">3.6.1.8</ecNumber>
    </recommendedName>
</protein>
<dbReference type="GO" id="GO:0006203">
    <property type="term" value="P:dGTP catabolic process"/>
    <property type="evidence" value="ECO:0007669"/>
    <property type="project" value="TreeGrafter"/>
</dbReference>
<accession>Q2SL25</accession>
<dbReference type="FunFam" id="1.10.287.1080:FF:000003">
    <property type="entry name" value="Nucleoside triphosphate pyrophosphohydrolase"/>
    <property type="match status" value="1"/>
</dbReference>
<dbReference type="NCBIfam" id="NF007113">
    <property type="entry name" value="PRK09562.1"/>
    <property type="match status" value="1"/>
</dbReference>
<keyword evidence="7" id="KW-1185">Reference proteome</keyword>
<gene>
    <name evidence="6" type="ordered locus">HCH_01808</name>
</gene>
<dbReference type="GO" id="GO:0046047">
    <property type="term" value="P:TTP catabolic process"/>
    <property type="evidence" value="ECO:0007669"/>
    <property type="project" value="TreeGrafter"/>
</dbReference>
<evidence type="ECO:0000256" key="2">
    <source>
        <dbReference type="ARBA" id="ARBA00061115"/>
    </source>
</evidence>
<dbReference type="NCBIfam" id="TIGR00444">
    <property type="entry name" value="mazG"/>
    <property type="match status" value="1"/>
</dbReference>
<evidence type="ECO:0000259" key="5">
    <source>
        <dbReference type="Pfam" id="PF03819"/>
    </source>
</evidence>
<evidence type="ECO:0000313" key="6">
    <source>
        <dbReference type="EMBL" id="ABC28649.1"/>
    </source>
</evidence>
<organism evidence="6 7">
    <name type="scientific">Hahella chejuensis (strain KCTC 2396)</name>
    <dbReference type="NCBI Taxonomy" id="349521"/>
    <lineage>
        <taxon>Bacteria</taxon>
        <taxon>Pseudomonadati</taxon>
        <taxon>Pseudomonadota</taxon>
        <taxon>Gammaproteobacteria</taxon>
        <taxon>Oceanospirillales</taxon>
        <taxon>Hahellaceae</taxon>
        <taxon>Hahella</taxon>
    </lineage>
</organism>
<dbReference type="CDD" id="cd11529">
    <property type="entry name" value="NTP-PPase_MazG_Cterm"/>
    <property type="match status" value="1"/>
</dbReference>
<reference evidence="6 7" key="1">
    <citation type="journal article" date="2005" name="Nucleic Acids Res.">
        <title>Genomic blueprint of Hahella chejuensis, a marine microbe producing an algicidal agent.</title>
        <authorList>
            <person name="Jeong H."/>
            <person name="Yim J.H."/>
            <person name="Lee C."/>
            <person name="Choi S.-H."/>
            <person name="Park Y.K."/>
            <person name="Yoon S.H."/>
            <person name="Hur C.-G."/>
            <person name="Kang H.-Y."/>
            <person name="Kim D."/>
            <person name="Lee H.H."/>
            <person name="Park K.H."/>
            <person name="Park S.-H."/>
            <person name="Park H.-S."/>
            <person name="Lee H.K."/>
            <person name="Oh T.K."/>
            <person name="Kim J.F."/>
        </authorList>
    </citation>
    <scope>NUCLEOTIDE SEQUENCE [LARGE SCALE GENOMIC DNA]</scope>
    <source>
        <strain evidence="6 7">KCTC 2396</strain>
    </source>
</reference>
<feature type="domain" description="NTP pyrophosphohydrolase MazG-like" evidence="5">
    <location>
        <begin position="194"/>
        <end position="253"/>
    </location>
</feature>
<dbReference type="InterPro" id="IPR048015">
    <property type="entry name" value="NTP-PPase_MazG-like_N"/>
</dbReference>
<proteinExistence type="inferred from homology"/>
<dbReference type="SUPFAM" id="SSF101386">
    <property type="entry name" value="all-alpha NTP pyrophosphatases"/>
    <property type="match status" value="2"/>
</dbReference>
<comment type="catalytic activity">
    <reaction evidence="1">
        <text>ATP + H2O = AMP + diphosphate + H(+)</text>
        <dbReference type="Rhea" id="RHEA:14245"/>
        <dbReference type="ChEBI" id="CHEBI:15377"/>
        <dbReference type="ChEBI" id="CHEBI:15378"/>
        <dbReference type="ChEBI" id="CHEBI:30616"/>
        <dbReference type="ChEBI" id="CHEBI:33019"/>
        <dbReference type="ChEBI" id="CHEBI:456215"/>
        <dbReference type="EC" id="3.6.1.8"/>
    </reaction>
</comment>
<evidence type="ECO:0000313" key="7">
    <source>
        <dbReference type="Proteomes" id="UP000000238"/>
    </source>
</evidence>
<dbReference type="PANTHER" id="PTHR30522:SF0">
    <property type="entry name" value="NUCLEOSIDE TRIPHOSPHATE PYROPHOSPHOHYDROLASE"/>
    <property type="match status" value="1"/>
</dbReference>
<dbReference type="GO" id="GO:0046081">
    <property type="term" value="P:dUTP catabolic process"/>
    <property type="evidence" value="ECO:0007669"/>
    <property type="project" value="TreeGrafter"/>
</dbReference>
<evidence type="ECO:0000256" key="3">
    <source>
        <dbReference type="ARBA" id="ARBA00066372"/>
    </source>
</evidence>
<comment type="similarity">
    <text evidence="2">Belongs to the nucleoside triphosphate pyrophosphohydrolase family.</text>
</comment>
<dbReference type="InterPro" id="IPR004518">
    <property type="entry name" value="MazG-like_dom"/>
</dbReference>
<dbReference type="PANTHER" id="PTHR30522">
    <property type="entry name" value="NUCLEOSIDE TRIPHOSPHATE PYROPHOSPHOHYDROLASE"/>
    <property type="match status" value="1"/>
</dbReference>
<evidence type="ECO:0000256" key="1">
    <source>
        <dbReference type="ARBA" id="ARBA00052141"/>
    </source>
</evidence>
<dbReference type="GO" id="GO:0047693">
    <property type="term" value="F:ATP diphosphatase activity"/>
    <property type="evidence" value="ECO:0007669"/>
    <property type="project" value="UniProtKB-EC"/>
</dbReference>
<name>Q2SL25_HAHCH</name>
<dbReference type="GO" id="GO:0006950">
    <property type="term" value="P:response to stress"/>
    <property type="evidence" value="ECO:0007669"/>
    <property type="project" value="UniProtKB-ARBA"/>
</dbReference>
<dbReference type="GO" id="GO:0046052">
    <property type="term" value="P:UTP catabolic process"/>
    <property type="evidence" value="ECO:0007669"/>
    <property type="project" value="TreeGrafter"/>
</dbReference>
<dbReference type="OrthoDB" id="9808939at2"/>
<dbReference type="EMBL" id="CP000155">
    <property type="protein sequence ID" value="ABC28649.1"/>
    <property type="molecule type" value="Genomic_DNA"/>
</dbReference>
<sequence length="288" mass="33396">MSEKDEGVLQYTLEDLLYLMRRLRDPKDGCPWDLKQDFASIVPFTIEETYEVADAIEREDWPHLRDELGDLLFQAVFYSQLAQEKDLFQWPDIVDGVVRKLLRRHPHVFPDGTLESRLAPGETIREEQIKANWERIKQQERELKKQGEVQESTAPSSVLADIPNAMPALQRAQKLQKRASLHGFDWPEINPVLDKIHEEIDELRHELAAPVLDQDKLEDELGDVLFCCVNLARFVKADPEAALRRANAKFVRRFSRIESLLQEQGKTLDDASLQEMDLLWDQAKEEGL</sequence>
<dbReference type="InterPro" id="IPR048011">
    <property type="entry name" value="NTP-PPase_MazG-like_C"/>
</dbReference>
<dbReference type="GO" id="GO:0046061">
    <property type="term" value="P:dATP catabolic process"/>
    <property type="evidence" value="ECO:0007669"/>
    <property type="project" value="TreeGrafter"/>
</dbReference>
<dbReference type="InterPro" id="IPR011551">
    <property type="entry name" value="NTP_PyrPHydrolase_MazG"/>
</dbReference>
<dbReference type="KEGG" id="hch:HCH_01808"/>
<feature type="domain" description="NTP pyrophosphohydrolase MazG-like" evidence="5">
    <location>
        <begin position="36"/>
        <end position="109"/>
    </location>
</feature>
<dbReference type="STRING" id="349521.HCH_01808"/>
<dbReference type="eggNOG" id="COG3956">
    <property type="taxonomic scope" value="Bacteria"/>
</dbReference>
<dbReference type="GO" id="GO:0046076">
    <property type="term" value="P:dTTP catabolic process"/>
    <property type="evidence" value="ECO:0007669"/>
    <property type="project" value="TreeGrafter"/>
</dbReference>